<protein>
    <submittedName>
        <fullName evidence="2">Uncharacterized protein</fullName>
    </submittedName>
</protein>
<dbReference type="AlphaFoldDB" id="A0A0S7XMD6"/>
<evidence type="ECO:0000313" key="2">
    <source>
        <dbReference type="EMBL" id="KPJ63508.1"/>
    </source>
</evidence>
<gene>
    <name evidence="2" type="ORF">AMK68_03795</name>
</gene>
<feature type="transmembrane region" description="Helical" evidence="1">
    <location>
        <begin position="42"/>
        <end position="67"/>
    </location>
</feature>
<organism evidence="2 3">
    <name type="scientific">candidate division KD3-62 bacterium DG_56</name>
    <dbReference type="NCBI Taxonomy" id="1704032"/>
    <lineage>
        <taxon>Bacteria</taxon>
        <taxon>candidate division KD3-62</taxon>
    </lineage>
</organism>
<keyword evidence="1" id="KW-0812">Transmembrane</keyword>
<dbReference type="Proteomes" id="UP000052020">
    <property type="component" value="Unassembled WGS sequence"/>
</dbReference>
<comment type="caution">
    <text evidence="2">The sequence shown here is derived from an EMBL/GenBank/DDBJ whole genome shotgun (WGS) entry which is preliminary data.</text>
</comment>
<keyword evidence="1" id="KW-1133">Transmembrane helix</keyword>
<keyword evidence="1" id="KW-0472">Membrane</keyword>
<proteinExistence type="predicted"/>
<sequence length="74" mass="7563">MLVALYAAVVGAVGGVLIWQSYPLVFARATLFGSDLPGLGISVFRLIVGIVLFVAGLWGVVCAILAARGTAATE</sequence>
<evidence type="ECO:0000256" key="1">
    <source>
        <dbReference type="SAM" id="Phobius"/>
    </source>
</evidence>
<accession>A0A0S7XMD6</accession>
<name>A0A0S7XMD6_9BACT</name>
<dbReference type="EMBL" id="LIZY01000082">
    <property type="protein sequence ID" value="KPJ63508.1"/>
    <property type="molecule type" value="Genomic_DNA"/>
</dbReference>
<evidence type="ECO:0000313" key="3">
    <source>
        <dbReference type="Proteomes" id="UP000052020"/>
    </source>
</evidence>
<reference evidence="2 3" key="1">
    <citation type="journal article" date="2015" name="Microbiome">
        <title>Genomic resolution of linkages in carbon, nitrogen, and sulfur cycling among widespread estuary sediment bacteria.</title>
        <authorList>
            <person name="Baker B.J."/>
            <person name="Lazar C.S."/>
            <person name="Teske A.P."/>
            <person name="Dick G.J."/>
        </authorList>
    </citation>
    <scope>NUCLEOTIDE SEQUENCE [LARGE SCALE GENOMIC DNA]</scope>
    <source>
        <strain evidence="2">DG_56</strain>
    </source>
</reference>